<proteinExistence type="predicted"/>
<dbReference type="EMBL" id="AZHW01000295">
    <property type="protein sequence ID" value="ETX00885.1"/>
    <property type="molecule type" value="Genomic_DNA"/>
</dbReference>
<reference evidence="2 3" key="1">
    <citation type="journal article" date="2014" name="Nature">
        <title>An environmental bacterial taxon with a large and distinct metabolic repertoire.</title>
        <authorList>
            <person name="Wilson M.C."/>
            <person name="Mori T."/>
            <person name="Ruckert C."/>
            <person name="Uria A.R."/>
            <person name="Helf M.J."/>
            <person name="Takada K."/>
            <person name="Gernert C."/>
            <person name="Steffens U.A."/>
            <person name="Heycke N."/>
            <person name="Schmitt S."/>
            <person name="Rinke C."/>
            <person name="Helfrich E.J."/>
            <person name="Brachmann A.O."/>
            <person name="Gurgui C."/>
            <person name="Wakimoto T."/>
            <person name="Kracht M."/>
            <person name="Crusemann M."/>
            <person name="Hentschel U."/>
            <person name="Abe I."/>
            <person name="Matsunaga S."/>
            <person name="Kalinowski J."/>
            <person name="Takeyama H."/>
            <person name="Piel J."/>
        </authorList>
    </citation>
    <scope>NUCLEOTIDE SEQUENCE [LARGE SCALE GENOMIC DNA]</scope>
    <source>
        <strain evidence="3">TSY1</strain>
    </source>
</reference>
<dbReference type="Proteomes" id="UP000019141">
    <property type="component" value="Unassembled WGS sequence"/>
</dbReference>
<dbReference type="InterPro" id="IPR015797">
    <property type="entry name" value="NUDIX_hydrolase-like_dom_sf"/>
</dbReference>
<dbReference type="PANTHER" id="PTHR43736">
    <property type="entry name" value="ADP-RIBOSE PYROPHOSPHATASE"/>
    <property type="match status" value="1"/>
</dbReference>
<evidence type="ECO:0000313" key="3">
    <source>
        <dbReference type="Proteomes" id="UP000019141"/>
    </source>
</evidence>
<sequence>MHRKPLLQALAQYHIYHPDETLLIERFESFVLGHADCFERSLLIGHITGSAWVVNEPGTHVLLTHHRKLNMWIQLGGHADGDADVRRVARREAEEESGLVQLMPVTERIFDVDIHTIPERGDEPEHFHYDVRYAFRAVGSDRFTVTDESHALAWIPVEELSAYTDEASMHRMAHKWLQHAV</sequence>
<dbReference type="Pfam" id="PF00293">
    <property type="entry name" value="NUDIX"/>
    <property type="match status" value="1"/>
</dbReference>
<dbReference type="PANTHER" id="PTHR43736:SF1">
    <property type="entry name" value="DIHYDRONEOPTERIN TRIPHOSPHATE DIPHOSPHATASE"/>
    <property type="match status" value="1"/>
</dbReference>
<comment type="caution">
    <text evidence="2">The sequence shown here is derived from an EMBL/GenBank/DDBJ whole genome shotgun (WGS) entry which is preliminary data.</text>
</comment>
<dbReference type="InterPro" id="IPR000086">
    <property type="entry name" value="NUDIX_hydrolase_dom"/>
</dbReference>
<dbReference type="PATRIC" id="fig|1429438.4.peg.1961"/>
<evidence type="ECO:0000259" key="1">
    <source>
        <dbReference type="PROSITE" id="PS51462"/>
    </source>
</evidence>
<name>W4LSQ3_ENTF1</name>
<protein>
    <recommendedName>
        <fullName evidence="1">Nudix hydrolase domain-containing protein</fullName>
    </recommendedName>
</protein>
<accession>W4LSQ3</accession>
<dbReference type="Gene3D" id="3.90.79.10">
    <property type="entry name" value="Nucleoside Triphosphate Pyrophosphohydrolase"/>
    <property type="match status" value="1"/>
</dbReference>
<gene>
    <name evidence="2" type="ORF">ETSY1_09555</name>
</gene>
<dbReference type="AlphaFoldDB" id="W4LSQ3"/>
<dbReference type="SUPFAM" id="SSF55811">
    <property type="entry name" value="Nudix"/>
    <property type="match status" value="1"/>
</dbReference>
<organism evidence="2 3">
    <name type="scientific">Entotheonella factor</name>
    <dbReference type="NCBI Taxonomy" id="1429438"/>
    <lineage>
        <taxon>Bacteria</taxon>
        <taxon>Pseudomonadati</taxon>
        <taxon>Nitrospinota/Tectimicrobiota group</taxon>
        <taxon>Candidatus Tectimicrobiota</taxon>
        <taxon>Candidatus Entotheonellia</taxon>
        <taxon>Candidatus Entotheonellales</taxon>
        <taxon>Candidatus Entotheonellaceae</taxon>
        <taxon>Candidatus Entotheonella</taxon>
    </lineage>
</organism>
<dbReference type="PROSITE" id="PS51462">
    <property type="entry name" value="NUDIX"/>
    <property type="match status" value="1"/>
</dbReference>
<evidence type="ECO:0000313" key="2">
    <source>
        <dbReference type="EMBL" id="ETX00885.1"/>
    </source>
</evidence>
<feature type="domain" description="Nudix hydrolase" evidence="1">
    <location>
        <begin position="44"/>
        <end position="180"/>
    </location>
</feature>
<dbReference type="HOGENOM" id="CLU_101758_1_0_7"/>
<dbReference type="CDD" id="cd03674">
    <property type="entry name" value="NUDIX_Hydrolase"/>
    <property type="match status" value="1"/>
</dbReference>
<keyword evidence="3" id="KW-1185">Reference proteome</keyword>